<dbReference type="GO" id="GO:0030215">
    <property type="term" value="F:semaphorin receptor binding"/>
    <property type="evidence" value="ECO:0007669"/>
    <property type="project" value="InterPro"/>
</dbReference>
<dbReference type="InterPro" id="IPR013783">
    <property type="entry name" value="Ig-like_fold"/>
</dbReference>
<dbReference type="Gene3D" id="2.130.10.10">
    <property type="entry name" value="YVTN repeat-like/Quinoprotein amine dehydrogenase"/>
    <property type="match status" value="1"/>
</dbReference>
<evidence type="ECO:0000256" key="4">
    <source>
        <dbReference type="SAM" id="Phobius"/>
    </source>
</evidence>
<evidence type="ECO:0000256" key="1">
    <source>
        <dbReference type="ARBA" id="ARBA00009492"/>
    </source>
</evidence>
<dbReference type="SUPFAM" id="SSF101912">
    <property type="entry name" value="Sema domain"/>
    <property type="match status" value="1"/>
</dbReference>
<evidence type="ECO:0000259" key="5">
    <source>
        <dbReference type="PROSITE" id="PS50853"/>
    </source>
</evidence>
<dbReference type="PROSITE" id="PS50853">
    <property type="entry name" value="FN3"/>
    <property type="match status" value="1"/>
</dbReference>
<sequence length="471" mass="53665">MSLSDSVLQFIADHPLMHQKVQPMYRKAIFVLDDEELLQLELHSNMTDIVFYAASNTGKVYKLFSKNGNIYISSSYVPLSNSDVIWALKHNDDSVFIGTDSSVTCIKVINCEKHDWIDDCVKDPHCGWDNITELLPDNENQCFNRCRTREYLKQNDLLNKIGVYTHDNYDLSFTTPRACPPNRPKYLRATKSALKEIEIRWVCGSSDCTDHTYVISYRNAQQLSSEKLLEVQHNAADIDPQIHKISNLQPSCSYEIKLSARNDIGYSQETAFITVSTISSGSTETDNEQFDKPMEILAAVLASPVVIYILLSIVCFIIFIIRKCKQCKISGTCVNIKEEPNNGYTIENGTPPKDDDISLTGKSIGNKAVDYEHGNTNKQAWQAFHSNQEESNQPVTQSQNSNLNEKYEQYPNLSTERTTESQVNSEISNKGEKEEKRRKKKKKRKKPIVSYETHVKNAENDLLNCRSQDKN</sequence>
<dbReference type="GO" id="GO:0005886">
    <property type="term" value="C:plasma membrane"/>
    <property type="evidence" value="ECO:0007669"/>
    <property type="project" value="TreeGrafter"/>
</dbReference>
<dbReference type="CDD" id="cd00063">
    <property type="entry name" value="FN3"/>
    <property type="match status" value="1"/>
</dbReference>
<keyword evidence="4" id="KW-0812">Transmembrane</keyword>
<dbReference type="EMBL" id="CACVKT020000009">
    <property type="protein sequence ID" value="CAC5355202.1"/>
    <property type="molecule type" value="Genomic_DNA"/>
</dbReference>
<dbReference type="OrthoDB" id="9988752at2759"/>
<dbReference type="GO" id="GO:0030335">
    <property type="term" value="P:positive regulation of cell migration"/>
    <property type="evidence" value="ECO:0007669"/>
    <property type="project" value="TreeGrafter"/>
</dbReference>
<dbReference type="InterPro" id="IPR001627">
    <property type="entry name" value="Semap_dom"/>
</dbReference>
<dbReference type="AlphaFoldDB" id="A0A6J7ZUR0"/>
<dbReference type="PROSITE" id="PS51004">
    <property type="entry name" value="SEMA"/>
    <property type="match status" value="1"/>
</dbReference>
<evidence type="ECO:0000259" key="6">
    <source>
        <dbReference type="PROSITE" id="PS51004"/>
    </source>
</evidence>
<evidence type="ECO:0000313" key="8">
    <source>
        <dbReference type="Proteomes" id="UP000507470"/>
    </source>
</evidence>
<dbReference type="InterPro" id="IPR003961">
    <property type="entry name" value="FN3_dom"/>
</dbReference>
<feature type="compositionally biased region" description="Polar residues" evidence="3">
    <location>
        <begin position="411"/>
        <end position="428"/>
    </location>
</feature>
<reference evidence="7 8" key="1">
    <citation type="submission" date="2020-06" db="EMBL/GenBank/DDBJ databases">
        <authorList>
            <person name="Li R."/>
            <person name="Bekaert M."/>
        </authorList>
    </citation>
    <scope>NUCLEOTIDE SEQUENCE [LARGE SCALE GENOMIC DNA]</scope>
    <source>
        <strain evidence="8">wild</strain>
    </source>
</reference>
<evidence type="ECO:0000313" key="7">
    <source>
        <dbReference type="EMBL" id="CAC5355202.1"/>
    </source>
</evidence>
<dbReference type="PANTHER" id="PTHR11036">
    <property type="entry name" value="SEMAPHORIN"/>
    <property type="match status" value="1"/>
</dbReference>
<proteinExistence type="inferred from homology"/>
<dbReference type="Proteomes" id="UP000507470">
    <property type="component" value="Unassembled WGS sequence"/>
</dbReference>
<dbReference type="Gene3D" id="2.60.40.10">
    <property type="entry name" value="Immunoglobulins"/>
    <property type="match status" value="1"/>
</dbReference>
<gene>
    <name evidence="7" type="ORF">MCOR_108</name>
</gene>
<dbReference type="PANTHER" id="PTHR11036:SF127">
    <property type="entry name" value="SEMAPHORIN-1A"/>
    <property type="match status" value="1"/>
</dbReference>
<dbReference type="Pfam" id="PF01403">
    <property type="entry name" value="Sema"/>
    <property type="match status" value="1"/>
</dbReference>
<evidence type="ECO:0000256" key="2">
    <source>
        <dbReference type="PROSITE-ProRule" id="PRU00352"/>
    </source>
</evidence>
<feature type="domain" description="Sema" evidence="6">
    <location>
        <begin position="1"/>
        <end position="108"/>
    </location>
</feature>
<dbReference type="InterPro" id="IPR027231">
    <property type="entry name" value="Semaphorin"/>
</dbReference>
<comment type="caution">
    <text evidence="2">Lacks conserved residue(s) required for the propagation of feature annotation.</text>
</comment>
<dbReference type="InterPro" id="IPR036116">
    <property type="entry name" value="FN3_sf"/>
</dbReference>
<dbReference type="InterPro" id="IPR036352">
    <property type="entry name" value="Semap_dom_sf"/>
</dbReference>
<protein>
    <submittedName>
        <fullName evidence="7">SEMA4</fullName>
    </submittedName>
</protein>
<dbReference type="SMART" id="SM00060">
    <property type="entry name" value="FN3"/>
    <property type="match status" value="1"/>
</dbReference>
<comment type="similarity">
    <text evidence="1">Belongs to the semaphorin family.</text>
</comment>
<feature type="compositionally biased region" description="Basic residues" evidence="3">
    <location>
        <begin position="436"/>
        <end position="447"/>
    </location>
</feature>
<accession>A0A6J7ZUR0</accession>
<organism evidence="7 8">
    <name type="scientific">Mytilus coruscus</name>
    <name type="common">Sea mussel</name>
    <dbReference type="NCBI Taxonomy" id="42192"/>
    <lineage>
        <taxon>Eukaryota</taxon>
        <taxon>Metazoa</taxon>
        <taxon>Spiralia</taxon>
        <taxon>Lophotrochozoa</taxon>
        <taxon>Mollusca</taxon>
        <taxon>Bivalvia</taxon>
        <taxon>Autobranchia</taxon>
        <taxon>Pteriomorphia</taxon>
        <taxon>Mytilida</taxon>
        <taxon>Mytiloidea</taxon>
        <taxon>Mytilidae</taxon>
        <taxon>Mytilinae</taxon>
        <taxon>Mytilus</taxon>
    </lineage>
</organism>
<dbReference type="GO" id="GO:0007411">
    <property type="term" value="P:axon guidance"/>
    <property type="evidence" value="ECO:0007669"/>
    <property type="project" value="TreeGrafter"/>
</dbReference>
<keyword evidence="4" id="KW-1133">Transmembrane helix</keyword>
<dbReference type="GO" id="GO:0045499">
    <property type="term" value="F:chemorepellent activity"/>
    <property type="evidence" value="ECO:0007669"/>
    <property type="project" value="TreeGrafter"/>
</dbReference>
<name>A0A6J7ZUR0_MYTCO</name>
<evidence type="ECO:0000256" key="3">
    <source>
        <dbReference type="SAM" id="MobiDB-lite"/>
    </source>
</evidence>
<feature type="region of interest" description="Disordered" evidence="3">
    <location>
        <begin position="411"/>
        <end position="471"/>
    </location>
</feature>
<feature type="domain" description="Fibronectin type-III" evidence="5">
    <location>
        <begin position="180"/>
        <end position="280"/>
    </location>
</feature>
<dbReference type="InterPro" id="IPR015943">
    <property type="entry name" value="WD40/YVTN_repeat-like_dom_sf"/>
</dbReference>
<dbReference type="GO" id="GO:0071526">
    <property type="term" value="P:semaphorin-plexin signaling pathway"/>
    <property type="evidence" value="ECO:0007669"/>
    <property type="project" value="TreeGrafter"/>
</dbReference>
<keyword evidence="4" id="KW-0472">Membrane</keyword>
<feature type="transmembrane region" description="Helical" evidence="4">
    <location>
        <begin position="296"/>
        <end position="321"/>
    </location>
</feature>
<dbReference type="SUPFAM" id="SSF49265">
    <property type="entry name" value="Fibronectin type III"/>
    <property type="match status" value="1"/>
</dbReference>
<keyword evidence="8" id="KW-1185">Reference proteome</keyword>
<dbReference type="Pfam" id="PF00041">
    <property type="entry name" value="fn3"/>
    <property type="match status" value="1"/>
</dbReference>